<gene>
    <name evidence="1" type="ORF">RFEPED_1465</name>
</gene>
<name>A0A0F3MTI2_RICFI</name>
<proteinExistence type="predicted"/>
<dbReference type="PATRIC" id="fig|1359196.3.peg.1416"/>
<protein>
    <submittedName>
        <fullName evidence="1">Uncharacterized protein</fullName>
    </submittedName>
</protein>
<evidence type="ECO:0000313" key="2">
    <source>
        <dbReference type="Proteomes" id="UP000033475"/>
    </source>
</evidence>
<reference evidence="1 2" key="1">
    <citation type="submission" date="2015-01" db="EMBL/GenBank/DDBJ databases">
        <title>Genome Sequencing of Rickettsiales.</title>
        <authorList>
            <person name="Daugherty S.C."/>
            <person name="Su Q."/>
            <person name="Abolude K."/>
            <person name="Beier-Sexton M."/>
            <person name="Carlyon J.A."/>
            <person name="Carter R."/>
            <person name="Day N.P."/>
            <person name="Dumler S.J."/>
            <person name="Dyachenko V."/>
            <person name="Godinez A."/>
            <person name="Kurtti T.J."/>
            <person name="Lichay M."/>
            <person name="Mullins K.E."/>
            <person name="Ott S."/>
            <person name="Pappas-Brown V."/>
            <person name="Paris D.H."/>
            <person name="Patel P."/>
            <person name="Richards A.L."/>
            <person name="Sadzewicz L."/>
            <person name="Sears K."/>
            <person name="Seidman D."/>
            <person name="Sengamalay N."/>
            <person name="Stenos J."/>
            <person name="Tallon L.J."/>
            <person name="Vincent G."/>
            <person name="Fraser C.M."/>
            <person name="Munderloh U."/>
            <person name="Dunning-Hotopp J.C."/>
        </authorList>
    </citation>
    <scope>NUCLEOTIDE SEQUENCE [LARGE SCALE GENOMIC DNA]</scope>
    <source>
        <strain evidence="1 2">Pedreira</strain>
    </source>
</reference>
<dbReference type="Proteomes" id="UP000033475">
    <property type="component" value="Unassembled WGS sequence"/>
</dbReference>
<dbReference type="RefSeq" id="WP_011271295.1">
    <property type="nucleotide sequence ID" value="NZ_LANQ01000001.1"/>
</dbReference>
<dbReference type="EMBL" id="LANQ01000001">
    <property type="protein sequence ID" value="KJV59068.1"/>
    <property type="molecule type" value="Genomic_DNA"/>
</dbReference>
<sequence length="95" mass="10722">MNPKSQKQKELLEEIKGKSVLLTQQIDVKIDGNGVLVIDPKTLIRSGNGGKQDNHIIPVAMFLSSIKYHLKRQNDISKVFDNLSYIYNLLATEVK</sequence>
<evidence type="ECO:0000313" key="1">
    <source>
        <dbReference type="EMBL" id="KJV59068.1"/>
    </source>
</evidence>
<dbReference type="AlphaFoldDB" id="A0A0F3MTI2"/>
<accession>A0A0F3MTI2</accession>
<organism evidence="1 2">
    <name type="scientific">Rickettsia felis str. Pedreira</name>
    <dbReference type="NCBI Taxonomy" id="1359196"/>
    <lineage>
        <taxon>Bacteria</taxon>
        <taxon>Pseudomonadati</taxon>
        <taxon>Pseudomonadota</taxon>
        <taxon>Alphaproteobacteria</taxon>
        <taxon>Rickettsiales</taxon>
        <taxon>Rickettsiaceae</taxon>
        <taxon>Rickettsieae</taxon>
        <taxon>Rickettsia</taxon>
        <taxon>spotted fever group</taxon>
    </lineage>
</organism>
<comment type="caution">
    <text evidence="1">The sequence shown here is derived from an EMBL/GenBank/DDBJ whole genome shotgun (WGS) entry which is preliminary data.</text>
</comment>